<proteinExistence type="predicted"/>
<evidence type="ECO:0000313" key="1">
    <source>
        <dbReference type="EMBL" id="JAH62844.1"/>
    </source>
</evidence>
<name>A0A0E9UAD9_ANGAN</name>
<reference evidence="1" key="1">
    <citation type="submission" date="2014-11" db="EMBL/GenBank/DDBJ databases">
        <authorList>
            <person name="Amaro Gonzalez C."/>
        </authorList>
    </citation>
    <scope>NUCLEOTIDE SEQUENCE</scope>
</reference>
<sequence length="37" mass="4114">MFTLSIFVFGPLSQQKGMVVTVDLCSCALPKIFDYLT</sequence>
<accession>A0A0E9UAD9</accession>
<dbReference type="AlphaFoldDB" id="A0A0E9UAD9"/>
<dbReference type="EMBL" id="GBXM01045733">
    <property type="protein sequence ID" value="JAH62844.1"/>
    <property type="molecule type" value="Transcribed_RNA"/>
</dbReference>
<organism evidence="1">
    <name type="scientific">Anguilla anguilla</name>
    <name type="common">European freshwater eel</name>
    <name type="synonym">Muraena anguilla</name>
    <dbReference type="NCBI Taxonomy" id="7936"/>
    <lineage>
        <taxon>Eukaryota</taxon>
        <taxon>Metazoa</taxon>
        <taxon>Chordata</taxon>
        <taxon>Craniata</taxon>
        <taxon>Vertebrata</taxon>
        <taxon>Euteleostomi</taxon>
        <taxon>Actinopterygii</taxon>
        <taxon>Neopterygii</taxon>
        <taxon>Teleostei</taxon>
        <taxon>Anguilliformes</taxon>
        <taxon>Anguillidae</taxon>
        <taxon>Anguilla</taxon>
    </lineage>
</organism>
<reference evidence="1" key="2">
    <citation type="journal article" date="2015" name="Fish Shellfish Immunol.">
        <title>Early steps in the European eel (Anguilla anguilla)-Vibrio vulnificus interaction in the gills: Role of the RtxA13 toxin.</title>
        <authorList>
            <person name="Callol A."/>
            <person name="Pajuelo D."/>
            <person name="Ebbesson L."/>
            <person name="Teles M."/>
            <person name="MacKenzie S."/>
            <person name="Amaro C."/>
        </authorList>
    </citation>
    <scope>NUCLEOTIDE SEQUENCE</scope>
</reference>
<protein>
    <submittedName>
        <fullName evidence="1">Uncharacterized protein</fullName>
    </submittedName>
</protein>